<feature type="region of interest" description="Disordered" evidence="13">
    <location>
        <begin position="462"/>
        <end position="505"/>
    </location>
</feature>
<feature type="coiled-coil region" evidence="12">
    <location>
        <begin position="1002"/>
        <end position="1036"/>
    </location>
</feature>
<comment type="cofactor">
    <cofactor evidence="1">
        <name>Mg(2+)</name>
        <dbReference type="ChEBI" id="CHEBI:18420"/>
    </cofactor>
</comment>
<dbReference type="InterPro" id="IPR006084">
    <property type="entry name" value="XPG/Rad2"/>
</dbReference>
<feature type="compositionally biased region" description="Low complexity" evidence="13">
    <location>
        <begin position="1472"/>
        <end position="1482"/>
    </location>
</feature>
<evidence type="ECO:0000256" key="13">
    <source>
        <dbReference type="SAM" id="MobiDB-lite"/>
    </source>
</evidence>
<dbReference type="InterPro" id="IPR019974">
    <property type="entry name" value="XPG_CS"/>
</dbReference>
<keyword evidence="12" id="KW-0175">Coiled coil</keyword>
<evidence type="ECO:0000256" key="8">
    <source>
        <dbReference type="ARBA" id="ARBA00022801"/>
    </source>
</evidence>
<keyword evidence="5" id="KW-0479">Metal-binding</keyword>
<dbReference type="PRINTS" id="PR00853">
    <property type="entry name" value="XPGRADSUPER"/>
</dbReference>
<dbReference type="InterPro" id="IPR006086">
    <property type="entry name" value="XPG-I_dom"/>
</dbReference>
<evidence type="ECO:0000259" key="15">
    <source>
        <dbReference type="SMART" id="SM00485"/>
    </source>
</evidence>
<dbReference type="GO" id="GO:0046872">
    <property type="term" value="F:metal ion binding"/>
    <property type="evidence" value="ECO:0007669"/>
    <property type="project" value="UniProtKB-KW"/>
</dbReference>
<keyword evidence="7" id="KW-0227">DNA damage</keyword>
<dbReference type="GO" id="GO:0006289">
    <property type="term" value="P:nucleotide-excision repair"/>
    <property type="evidence" value="ECO:0007669"/>
    <property type="project" value="InterPro"/>
</dbReference>
<dbReference type="SMART" id="SM00484">
    <property type="entry name" value="XPGI"/>
    <property type="match status" value="1"/>
</dbReference>
<name>A0A9P7ZWH7_MORAP</name>
<comment type="caution">
    <text evidence="16">The sequence shown here is derived from an EMBL/GenBank/DDBJ whole genome shotgun (WGS) entry which is preliminary data.</text>
</comment>
<feature type="compositionally biased region" description="Low complexity" evidence="13">
    <location>
        <begin position="856"/>
        <end position="868"/>
    </location>
</feature>
<comment type="similarity">
    <text evidence="3">Belongs to the XPG/RAD2 endonuclease family. XPG subfamily.</text>
</comment>
<dbReference type="GO" id="GO:0005634">
    <property type="term" value="C:nucleus"/>
    <property type="evidence" value="ECO:0007669"/>
    <property type="project" value="UniProtKB-SubCell"/>
</dbReference>
<keyword evidence="4" id="KW-0540">Nuclease</keyword>
<feature type="compositionally biased region" description="Low complexity" evidence="13">
    <location>
        <begin position="413"/>
        <end position="426"/>
    </location>
</feature>
<evidence type="ECO:0000256" key="2">
    <source>
        <dbReference type="ARBA" id="ARBA00004123"/>
    </source>
</evidence>
<dbReference type="InterPro" id="IPR006085">
    <property type="entry name" value="XPG_DNA_repair_N"/>
</dbReference>
<dbReference type="PANTHER" id="PTHR16171:SF7">
    <property type="entry name" value="DNA REPAIR PROTEIN RAD2"/>
    <property type="match status" value="1"/>
</dbReference>
<evidence type="ECO:0000256" key="1">
    <source>
        <dbReference type="ARBA" id="ARBA00001946"/>
    </source>
</evidence>
<evidence type="ECO:0000256" key="6">
    <source>
        <dbReference type="ARBA" id="ARBA00022759"/>
    </source>
</evidence>
<sequence length="1580" mass="175995">MGVKGLWELLHPVARPIKLETLANKQLAIDASIWLHQFLRGMRDKDGQVFENAHVLGFFRRICKLLYYNIKPIFVFDGGTPALKRLTILERRKKKRHDEHMVKRTAEKLLAAQLRLRALEQRKAARKRKEQEKQDKLNNVVHDSAENPRYLDDLTNDVAEPSNEDLELEAAAVIAGSRAKKIKDKYVLPPMEVDFDTLAKIRSHDERFGYQPDDEVSSFLEEFKKESGVANIDSDVFKALPSEMQYEILHDIRLRSRVTSYERVQEMVRLSETPMDFSKLQVQGVIRRNIVTHKLLSVNQTVSKAETATKPGRIASQRNRQYILVRNEDGGWVLGGKKPTSGVTADKPVQLDSDDEGDDTKEVKEEDEEGWESDDDDDVEFEEVKVPQVQQEPTLASGEPLRSPQRSSTRPRAIAPKPNAKPLAKPAVKKDDDSLLINLPEAYMDENESIEKVMAKFAEIEDEASWSQSNKRSVLQTQGFDGDDGDRTNERNGLKLAPPDTGPEVIKAEDGARQHLIKASLKPGTDIHWPETISDGEELDSLGTLNSDNTTDFTDLEDLVEDEETGEVISRKEYNKKRRNSRLADFSLNSSEQSPSGRALSITEETRLGQEEFHEYWTGYTPDSFKIKNPDMYEFMLQEAIFDWDMDQLSSEVHSATRKLEKSSVNDTVGVESLQFWKSFLNSVIQWRQHQQQQIQQEEDNVHDISLAETPEGGQFVVGVDSPANDRIPGARPPTMTISPERKSRLSQYILADDDDEDKLDETLTATSSIVYSREATLLTDRGTKEEPLATLSQPPVLDFSSSILKRRLPVEDPSKAATAMETMEPSQAIELSVAPVEAILENDEGVDLESAVNASGSDSGLGSLLSSPAPEGHATLEPSTVDEGMEIYSEASKVLDDDDEAIVMKEQADILVEPTADIQTADAAEEDDEEEEYEDEAHEADLENEEQDFTNLFPDMANLPGAILLPKESTPPPMQKLEAVTETNTLALTTEEQEALKKQDAKRMFEESKKLESEIKLLQDQHRKHQRDADDLTESMVAETKMLLKLFGIPYIVAPMEAEAQCADLQLRGVVDGILTEDSDVFLFGGMRIFKNMFKEEKYVECYLMSDIERDLGVGRDRLVSLAYLLGSDYTIGVKGVGLVTAMEILRLFPNLENFATWWRGEQLKQEKEESKEGEGLGITAKDLSYDDELGLETIDEVALEKLAKQCKKIHLSSTFPDPHVADAYKRPLVDDDPTKFQWGIPDLDGLRDFLRRSLSWDRGEVDRVLLPIIRQMSSAQNQTQTTLDAFFDTSVGMDFHYQAPVRKIVHKSARLRKVVNGLTGQKDSSPGAEDQGDTPTAAKKPKKAPVKRKPAASAKKNKADEEVGQQEGGVDDEEGSDSVEEVVVKTKKQRTSSAAGKKTRTAQTKVPSAVTAAKRQLQSKDVEVKLAIRNRNRAAAAAAAAVSAADKEVDDGDASLISKGVKRSHGSKAGSDTHSSGSSSGEDDEQEDFAPSHWDILAQKQRQQQEYIQQHLQQQQSSPKKGGVSGAASSLSAIVSASNAARYGSSSFRNRETGQKDKATPPASPAKKKTANKKAKAS</sequence>
<feature type="domain" description="XPG-I" evidence="14">
    <location>
        <begin position="1046"/>
        <end position="1115"/>
    </location>
</feature>
<dbReference type="CDD" id="cd09904">
    <property type="entry name" value="H3TH_XPG"/>
    <property type="match status" value="1"/>
</dbReference>
<dbReference type="InterPro" id="IPR008918">
    <property type="entry name" value="HhH2"/>
</dbReference>
<dbReference type="SUPFAM" id="SSF47807">
    <property type="entry name" value="5' to 3' exonuclease, C-terminal subdomain"/>
    <property type="match status" value="1"/>
</dbReference>
<feature type="coiled-coil region" evidence="12">
    <location>
        <begin position="102"/>
        <end position="139"/>
    </location>
</feature>
<feature type="region of interest" description="Disordered" evidence="13">
    <location>
        <begin position="914"/>
        <end position="939"/>
    </location>
</feature>
<feature type="domain" description="XPG N-terminal" evidence="15">
    <location>
        <begin position="1"/>
        <end position="98"/>
    </location>
</feature>
<evidence type="ECO:0000259" key="14">
    <source>
        <dbReference type="SMART" id="SM00484"/>
    </source>
</evidence>
<dbReference type="CDD" id="cd09868">
    <property type="entry name" value="PIN_XPG_RAD2"/>
    <property type="match status" value="2"/>
</dbReference>
<keyword evidence="6" id="KW-0255">Endonuclease</keyword>
<dbReference type="GO" id="GO:0016788">
    <property type="term" value="F:hydrolase activity, acting on ester bonds"/>
    <property type="evidence" value="ECO:0007669"/>
    <property type="project" value="InterPro"/>
</dbReference>
<dbReference type="EMBL" id="JAIFTL010000411">
    <property type="protein sequence ID" value="KAG9319608.1"/>
    <property type="molecule type" value="Genomic_DNA"/>
</dbReference>
<dbReference type="InterPro" id="IPR001044">
    <property type="entry name" value="XPG/Rad2_eukaryotes"/>
</dbReference>
<gene>
    <name evidence="16" type="ORF">KVV02_003141</name>
</gene>
<proteinExistence type="inferred from homology"/>
<evidence type="ECO:0000256" key="4">
    <source>
        <dbReference type="ARBA" id="ARBA00022722"/>
    </source>
</evidence>
<feature type="compositionally biased region" description="Basic and acidic residues" evidence="13">
    <location>
        <begin position="1551"/>
        <end position="1561"/>
    </location>
</feature>
<keyword evidence="8" id="KW-0378">Hydrolase</keyword>
<dbReference type="InterPro" id="IPR029060">
    <property type="entry name" value="PIN-like_dom_sf"/>
</dbReference>
<dbReference type="SUPFAM" id="SSF88723">
    <property type="entry name" value="PIN domain-like"/>
    <property type="match status" value="1"/>
</dbReference>
<evidence type="ECO:0000256" key="11">
    <source>
        <dbReference type="ARBA" id="ARBA00023242"/>
    </source>
</evidence>
<dbReference type="PROSITE" id="PS00842">
    <property type="entry name" value="XPG_2"/>
    <property type="match status" value="1"/>
</dbReference>
<dbReference type="Pfam" id="PF00867">
    <property type="entry name" value="XPG_I"/>
    <property type="match status" value="1"/>
</dbReference>
<feature type="region of interest" description="Disordered" evidence="13">
    <location>
        <begin position="1441"/>
        <end position="1580"/>
    </location>
</feature>
<evidence type="ECO:0000256" key="9">
    <source>
        <dbReference type="ARBA" id="ARBA00022842"/>
    </source>
</evidence>
<evidence type="ECO:0000313" key="17">
    <source>
        <dbReference type="Proteomes" id="UP000717515"/>
    </source>
</evidence>
<dbReference type="SMART" id="SM00279">
    <property type="entry name" value="HhH2"/>
    <property type="match status" value="1"/>
</dbReference>
<evidence type="ECO:0000313" key="16">
    <source>
        <dbReference type="EMBL" id="KAG9319608.1"/>
    </source>
</evidence>
<dbReference type="SMART" id="SM00485">
    <property type="entry name" value="XPGN"/>
    <property type="match status" value="1"/>
</dbReference>
<protein>
    <submittedName>
        <fullName evidence="16">Uncharacterized protein</fullName>
    </submittedName>
</protein>
<dbReference type="Pfam" id="PF00752">
    <property type="entry name" value="XPG_N"/>
    <property type="match status" value="1"/>
</dbReference>
<dbReference type="PANTHER" id="PTHR16171">
    <property type="entry name" value="DNA REPAIR PROTEIN COMPLEMENTING XP-G CELLS-RELATED"/>
    <property type="match status" value="1"/>
</dbReference>
<accession>A0A9P7ZWH7</accession>
<dbReference type="PRINTS" id="PR00066">
    <property type="entry name" value="XRODRMPGMNTG"/>
</dbReference>
<dbReference type="GO" id="GO:0004520">
    <property type="term" value="F:DNA endonuclease activity"/>
    <property type="evidence" value="ECO:0007669"/>
    <property type="project" value="TreeGrafter"/>
</dbReference>
<feature type="region of interest" description="Disordered" evidence="13">
    <location>
        <begin position="1319"/>
        <end position="1422"/>
    </location>
</feature>
<comment type="subcellular location">
    <subcellularLocation>
        <location evidence="2">Nucleus</location>
    </subcellularLocation>
</comment>
<keyword evidence="9" id="KW-0460">Magnesium</keyword>
<dbReference type="PROSITE" id="PS00841">
    <property type="entry name" value="XPG_1"/>
    <property type="match status" value="1"/>
</dbReference>
<evidence type="ECO:0000256" key="10">
    <source>
        <dbReference type="ARBA" id="ARBA00023204"/>
    </source>
</evidence>
<dbReference type="Gene3D" id="3.40.50.1010">
    <property type="entry name" value="5'-nuclease"/>
    <property type="match status" value="2"/>
</dbReference>
<reference evidence="16" key="1">
    <citation type="submission" date="2021-07" db="EMBL/GenBank/DDBJ databases">
        <title>Draft genome of Mortierella alpina, strain LL118, isolated from an aspen leaf litter sample.</title>
        <authorList>
            <person name="Yang S."/>
            <person name="Vinatzer B.A."/>
        </authorList>
    </citation>
    <scope>NUCLEOTIDE SEQUENCE</scope>
    <source>
        <strain evidence="16">LL118</strain>
    </source>
</reference>
<feature type="compositionally biased region" description="Basic residues" evidence="13">
    <location>
        <begin position="1568"/>
        <end position="1580"/>
    </location>
</feature>
<keyword evidence="10" id="KW-0234">DNA repair</keyword>
<evidence type="ECO:0000256" key="5">
    <source>
        <dbReference type="ARBA" id="ARBA00022723"/>
    </source>
</evidence>
<feature type="compositionally biased region" description="Low complexity" evidence="13">
    <location>
        <begin position="1501"/>
        <end position="1543"/>
    </location>
</feature>
<feature type="compositionally biased region" description="Basic residues" evidence="13">
    <location>
        <begin position="1341"/>
        <end position="1352"/>
    </location>
</feature>
<evidence type="ECO:0000256" key="7">
    <source>
        <dbReference type="ARBA" id="ARBA00022763"/>
    </source>
</evidence>
<keyword evidence="11" id="KW-0539">Nucleus</keyword>
<feature type="region of interest" description="Disordered" evidence="13">
    <location>
        <begin position="852"/>
        <end position="881"/>
    </location>
</feature>
<feature type="compositionally biased region" description="Acidic residues" evidence="13">
    <location>
        <begin position="924"/>
        <end position="939"/>
    </location>
</feature>
<organism evidence="16 17">
    <name type="scientific">Mortierella alpina</name>
    <name type="common">Oleaginous fungus</name>
    <name type="synonym">Mortierella renispora</name>
    <dbReference type="NCBI Taxonomy" id="64518"/>
    <lineage>
        <taxon>Eukaryota</taxon>
        <taxon>Fungi</taxon>
        <taxon>Fungi incertae sedis</taxon>
        <taxon>Mucoromycota</taxon>
        <taxon>Mortierellomycotina</taxon>
        <taxon>Mortierellomycetes</taxon>
        <taxon>Mortierellales</taxon>
        <taxon>Mortierellaceae</taxon>
        <taxon>Mortierella</taxon>
    </lineage>
</organism>
<evidence type="ECO:0000256" key="3">
    <source>
        <dbReference type="ARBA" id="ARBA00005283"/>
    </source>
</evidence>
<feature type="compositionally biased region" description="Acidic residues" evidence="13">
    <location>
        <begin position="352"/>
        <end position="381"/>
    </location>
</feature>
<dbReference type="GO" id="GO:0003697">
    <property type="term" value="F:single-stranded DNA binding"/>
    <property type="evidence" value="ECO:0007669"/>
    <property type="project" value="InterPro"/>
</dbReference>
<dbReference type="Gene3D" id="1.10.150.20">
    <property type="entry name" value="5' to 3' exonuclease, C-terminal subdomain"/>
    <property type="match status" value="1"/>
</dbReference>
<feature type="compositionally biased region" description="Polar residues" evidence="13">
    <location>
        <begin position="465"/>
        <end position="479"/>
    </location>
</feature>
<dbReference type="InterPro" id="IPR036279">
    <property type="entry name" value="5-3_exonuclease_C_sf"/>
</dbReference>
<feature type="compositionally biased region" description="Acidic residues" evidence="13">
    <location>
        <begin position="1371"/>
        <end position="1382"/>
    </location>
</feature>
<evidence type="ECO:0000256" key="12">
    <source>
        <dbReference type="SAM" id="Coils"/>
    </source>
</evidence>
<feature type="region of interest" description="Disordered" evidence="13">
    <location>
        <begin position="333"/>
        <end position="429"/>
    </location>
</feature>
<dbReference type="Proteomes" id="UP000717515">
    <property type="component" value="Unassembled WGS sequence"/>
</dbReference>